<dbReference type="SUPFAM" id="SSF52058">
    <property type="entry name" value="L domain-like"/>
    <property type="match status" value="2"/>
</dbReference>
<name>A0A6L5B9B9_APIGR</name>
<evidence type="ECO:0000313" key="15">
    <source>
        <dbReference type="EMBL" id="KAF1002309.1"/>
    </source>
</evidence>
<dbReference type="FunFam" id="3.80.10.10:FF:000041">
    <property type="entry name" value="LRR receptor-like serine/threonine-protein kinase ERECTA"/>
    <property type="match status" value="1"/>
</dbReference>
<proteinExistence type="inferred from homology"/>
<dbReference type="PANTHER" id="PTHR48063">
    <property type="entry name" value="LRR RECEPTOR-LIKE KINASE"/>
    <property type="match status" value="1"/>
</dbReference>
<dbReference type="Pfam" id="PF00560">
    <property type="entry name" value="LRR_1"/>
    <property type="match status" value="8"/>
</dbReference>
<dbReference type="InterPro" id="IPR055414">
    <property type="entry name" value="LRR_R13L4/SHOC2-like"/>
</dbReference>
<dbReference type="InterPro" id="IPR003591">
    <property type="entry name" value="Leu-rich_rpt_typical-subtyp"/>
</dbReference>
<feature type="signal peptide" evidence="12">
    <location>
        <begin position="1"/>
        <end position="30"/>
    </location>
</feature>
<feature type="domain" description="Leucine-rich repeat-containing N-terminal plant-type" evidence="13">
    <location>
        <begin position="42"/>
        <end position="82"/>
    </location>
</feature>
<evidence type="ECO:0000256" key="3">
    <source>
        <dbReference type="ARBA" id="ARBA00022475"/>
    </source>
</evidence>
<evidence type="ECO:0000259" key="14">
    <source>
        <dbReference type="Pfam" id="PF23598"/>
    </source>
</evidence>
<dbReference type="FunFam" id="3.80.10.10:FF:000299">
    <property type="entry name" value="Piriformospora indica-insensitive protein 2"/>
    <property type="match status" value="1"/>
</dbReference>
<dbReference type="FunFam" id="3.80.10.10:FF:000095">
    <property type="entry name" value="LRR receptor-like serine/threonine-protein kinase GSO1"/>
    <property type="match status" value="3"/>
</dbReference>
<dbReference type="Pfam" id="PF08263">
    <property type="entry name" value="LRRNT_2"/>
    <property type="match status" value="2"/>
</dbReference>
<protein>
    <recommendedName>
        <fullName evidence="17">Leucine-rich repeat-containing N-terminal plant-type domain-containing protein</fullName>
    </recommendedName>
</protein>
<gene>
    <name evidence="15" type="ORF">AG4045_002782</name>
</gene>
<evidence type="ECO:0000256" key="6">
    <source>
        <dbReference type="ARBA" id="ARBA00022729"/>
    </source>
</evidence>
<feature type="domain" description="Disease resistance R13L4/SHOC-2-like LRR" evidence="14">
    <location>
        <begin position="1030"/>
        <end position="1279"/>
    </location>
</feature>
<accession>A0A6L5B9B9</accession>
<keyword evidence="3" id="KW-1003">Cell membrane</keyword>
<feature type="domain" description="Leucine-rich repeat-containing N-terminal plant-type" evidence="13">
    <location>
        <begin position="942"/>
        <end position="981"/>
    </location>
</feature>
<evidence type="ECO:0000256" key="11">
    <source>
        <dbReference type="ARBA" id="ARBA00023180"/>
    </source>
</evidence>
<evidence type="ECO:0000256" key="8">
    <source>
        <dbReference type="ARBA" id="ARBA00022989"/>
    </source>
</evidence>
<keyword evidence="5" id="KW-0812">Transmembrane</keyword>
<dbReference type="InterPro" id="IPR001611">
    <property type="entry name" value="Leu-rich_rpt"/>
</dbReference>
<comment type="similarity">
    <text evidence="2">Belongs to the RLP family.</text>
</comment>
<dbReference type="SMART" id="SM00369">
    <property type="entry name" value="LRR_TYP"/>
    <property type="match status" value="25"/>
</dbReference>
<dbReference type="Gene3D" id="3.80.10.10">
    <property type="entry name" value="Ribonuclease Inhibitor"/>
    <property type="match status" value="10"/>
</dbReference>
<comment type="caution">
    <text evidence="15">The sequence shown here is derived from an EMBL/GenBank/DDBJ whole genome shotgun (WGS) entry which is preliminary data.</text>
</comment>
<sequence>MNMMVNATQPLHVFVVVLFLLCMKTWPVESESLPKVGKMVMQTERKALLAFKRDVGVADKLGLVNSWNKEEDCCKWKAVGCDYFTGHVTHLYFSSLITISSKNSTAGISIGSRISHLLLDLPYLTYLDLSSNFLGGLMINDFNLTLTKLVHLDLSDSYIGRYIPYQIGNLSNLQYLNLSYCDFSGSIPKFIGSLNSLRYLDISSNNFTGVIPHELENLSKLEHFDLAYNSFLTGGGNFEWLFNLSSLRHLDLSFISINQSTIWPSFIQRIPSISVLRLNGCNLSAQSTFSNFSSSISALHLGGNYITSSIFDWLSQLNGSLIKLNLRYNVLEGRIPESFRHMNALTHLDLYANQFNGDLPKSIRNLSNLKVVDFSYNFFTGNLENLIATHFPLLQELLIHDNQFTGSLPDFTILSSLRILKVSYNQLNGHLPTVFEHHSALQFLDLSNNHLRGSLPDFTGFSSLRFLYLYSNEFSGSLPDFTKCSSLRVLFVNGNQLTKWEAQSTGLVSSLEELDLSKNSIRSTISEAHLSNLSRLEYLRTSFNFLTFEFSSDWLPSFQLRELCLASCKLGPKFPNWIRNQRHIDHLDLSNSQILGTLPIWFWSFSRTLYHLNLSSNKITGKFHSKRVHVQEIDLSSNYFDGPLPQISAECLQINLSQNKFSGTLFSLSAVDDLSLRFLDISHNQLSGALPENWMHFQLLVYLNLGSNRFSGRIPRSIGRLSKIETLILRNNKLYGELPESLSNCSSLGFMDFGLNKLSGMVPSWIGEDLPYLYALILKFNRFSGSISDEICHLSNLHFLDLSMNRISGTIPPCFDNLTSIIQKDTEVAEHSYFSSIAPSTSLGPSYSYFDNALARWKGQELVFGRNFAYLKPVYLVDHALHKFGAELCKSFFNEVNNPVMKTAIHPLHVVVVVLYLLCMKASSIGSESVSKNANLMGCMEKEREALLLFKQSLVNETHLLDSWNKEQEEDCCKWKGVGCDYLTGHVTHLQLSSLISPLPIYLGSDIYSPVAPYRIYSNETRVSISRWLLDLPYLNYLDLSNNVLAAIPEFIGSLTKLVHLDFSDTWIEGSIPYQIGNLSNLQYLNLSYNSFYGPIPKCIGSLKRLRYLDLSNNYFSGVIPPELGNLSELQHLDLGYTFLTHLASGNFGWLFNKSSLAHLDLSGVNLTAPNILVSFIQRLPSISVLHLNYCNLSAPSSHLANFSSSISALHLFANHINSSFFNWISPLSGSLVDLDLGHNVLEGRIPQSVGHMTALTHLNLDNNLLSGPISQSFSNMTALFLLNLGNNLLNGAIPQFFGNMTALSYLILGNNSLDGPIPLSFGHMIALTHLELSQNQLNGILPKSIGNLSRLQVVDCSSNNFTGNLGDLLSGSFPVLRELWVHENQLTGSLPDITILPSLRYLEVRYNQLNGYLPKVFEHQSALQFLDLSNNHLRGSLPDFTGFSSLKSLYLDNNELCGFLPNFTGLSSLVVLLLYNNEFSGSLPDFTGCSSLQELRLDENRLTEWGAQSTGSLSSLITLDLSKNFIRSTISEAHLSSLSSLMYLSTSHNSLTFEFSSDWLPPFQLWRLSLASCKLGPKFPNWIRNQGKIGHLDISNSQISDTIPIWFGNFSTNLMLLNLSSNKIRGKFSWNYAHIQEIDLSSNNFIGSLPSIPAKCSKLNLSQNKFSGTLISLFVVEHLPLTFLDISHNQLYGALPDNWTYFRGLVFLNLGHNNFSGRIPMSVGLLVSLQTLILRNNKFNGELPGSLRNCTSIGFVDFGLNNLSGVVPAWIGEDLPQLYALILKSNRFNGSMPSAICHLSNLHFLDLSMNKISGSVPQCFENITSMIKKGTEVAEHTYSSNDLSAPPSRYSYFDDVLARWKVLNRRWRHAYFLFLYNLKERFYVAMAVRIARLKQRLYLTG</sequence>
<feature type="chain" id="PRO_5026968909" description="Leucine-rich repeat-containing N-terminal plant-type domain-containing protein" evidence="12">
    <location>
        <begin position="31"/>
        <end position="1902"/>
    </location>
</feature>
<evidence type="ECO:0000256" key="12">
    <source>
        <dbReference type="SAM" id="SignalP"/>
    </source>
</evidence>
<dbReference type="EMBL" id="WRXP01001453">
    <property type="protein sequence ID" value="KAF1002309.1"/>
    <property type="molecule type" value="Genomic_DNA"/>
</dbReference>
<evidence type="ECO:0000256" key="2">
    <source>
        <dbReference type="ARBA" id="ARBA00009592"/>
    </source>
</evidence>
<dbReference type="Pfam" id="PF23598">
    <property type="entry name" value="LRR_14"/>
    <property type="match status" value="2"/>
</dbReference>
<reference evidence="15" key="1">
    <citation type="submission" date="2020-01" db="EMBL/GenBank/DDBJ databases">
        <title>The Celery Genome Sequence Reveals Sequential Paleo-tetraploidization, Resistance Gene Elimination, Karyotype Evolution, and Functional Innovation in Apiales.</title>
        <authorList>
            <person name="Song X."/>
        </authorList>
    </citation>
    <scope>NUCLEOTIDE SEQUENCE</scope>
    <source>
        <tissue evidence="15">Leaf</tissue>
    </source>
</reference>
<comment type="subcellular location">
    <subcellularLocation>
        <location evidence="1">Cell membrane</location>
        <topology evidence="1">Single-pass type I membrane protein</topology>
    </subcellularLocation>
</comment>
<dbReference type="Proteomes" id="UP000593563">
    <property type="component" value="Unassembled WGS sequence"/>
</dbReference>
<evidence type="ECO:0008006" key="17">
    <source>
        <dbReference type="Google" id="ProtNLM"/>
    </source>
</evidence>
<dbReference type="GO" id="GO:0006952">
    <property type="term" value="P:defense response"/>
    <property type="evidence" value="ECO:0007669"/>
    <property type="project" value="UniProtKB-ARBA"/>
</dbReference>
<evidence type="ECO:0000256" key="7">
    <source>
        <dbReference type="ARBA" id="ARBA00022737"/>
    </source>
</evidence>
<evidence type="ECO:0000313" key="16">
    <source>
        <dbReference type="Proteomes" id="UP000593563"/>
    </source>
</evidence>
<dbReference type="SUPFAM" id="SSF52047">
    <property type="entry name" value="RNI-like"/>
    <property type="match status" value="4"/>
</dbReference>
<keyword evidence="16" id="KW-1185">Reference proteome</keyword>
<evidence type="ECO:0000256" key="4">
    <source>
        <dbReference type="ARBA" id="ARBA00022614"/>
    </source>
</evidence>
<keyword evidence="11" id="KW-0325">Glycoprotein</keyword>
<keyword evidence="9" id="KW-0472">Membrane</keyword>
<evidence type="ECO:0000256" key="1">
    <source>
        <dbReference type="ARBA" id="ARBA00004251"/>
    </source>
</evidence>
<dbReference type="InterPro" id="IPR046956">
    <property type="entry name" value="RLP23-like"/>
</dbReference>
<evidence type="ECO:0000256" key="9">
    <source>
        <dbReference type="ARBA" id="ARBA00023136"/>
    </source>
</evidence>
<keyword evidence="4" id="KW-0433">Leucine-rich repeat</keyword>
<dbReference type="GO" id="GO:0005886">
    <property type="term" value="C:plasma membrane"/>
    <property type="evidence" value="ECO:0007669"/>
    <property type="project" value="UniProtKB-SubCell"/>
</dbReference>
<organism evidence="15 16">
    <name type="scientific">Apium graveolens</name>
    <name type="common">Celery</name>
    <dbReference type="NCBI Taxonomy" id="4045"/>
    <lineage>
        <taxon>Eukaryota</taxon>
        <taxon>Viridiplantae</taxon>
        <taxon>Streptophyta</taxon>
        <taxon>Embryophyta</taxon>
        <taxon>Tracheophyta</taxon>
        <taxon>Spermatophyta</taxon>
        <taxon>Magnoliopsida</taxon>
        <taxon>eudicotyledons</taxon>
        <taxon>Gunneridae</taxon>
        <taxon>Pentapetalae</taxon>
        <taxon>asterids</taxon>
        <taxon>campanulids</taxon>
        <taxon>Apiales</taxon>
        <taxon>Apiaceae</taxon>
        <taxon>Apioideae</taxon>
        <taxon>apioid superclade</taxon>
        <taxon>Apieae</taxon>
        <taxon>Apium</taxon>
    </lineage>
</organism>
<dbReference type="PANTHER" id="PTHR48063:SF98">
    <property type="entry name" value="LRR RECEPTOR-LIKE SERINE_THREONINE-PROTEIN KINASE FLS2"/>
    <property type="match status" value="1"/>
</dbReference>
<keyword evidence="6 12" id="KW-0732">Signal</keyword>
<dbReference type="GO" id="GO:0051707">
    <property type="term" value="P:response to other organism"/>
    <property type="evidence" value="ECO:0007669"/>
    <property type="project" value="UniProtKB-ARBA"/>
</dbReference>
<evidence type="ECO:0000259" key="13">
    <source>
        <dbReference type="Pfam" id="PF08263"/>
    </source>
</evidence>
<feature type="domain" description="Disease resistance R13L4/SHOC-2-like LRR" evidence="14">
    <location>
        <begin position="145"/>
        <end position="360"/>
    </location>
</feature>
<dbReference type="SMART" id="SM00364">
    <property type="entry name" value="LRR_BAC"/>
    <property type="match status" value="10"/>
</dbReference>
<evidence type="ECO:0000256" key="10">
    <source>
        <dbReference type="ARBA" id="ARBA00023170"/>
    </source>
</evidence>
<keyword evidence="10" id="KW-0675">Receptor</keyword>
<keyword evidence="7" id="KW-0677">Repeat</keyword>
<dbReference type="SMART" id="SM00365">
    <property type="entry name" value="LRR_SD22"/>
    <property type="match status" value="15"/>
</dbReference>
<dbReference type="FunFam" id="3.80.10.10:FF:001347">
    <property type="entry name" value="LRR receptor-like serine/threonine-protein kinase GSO2"/>
    <property type="match status" value="1"/>
</dbReference>
<dbReference type="InterPro" id="IPR013210">
    <property type="entry name" value="LRR_N_plant-typ"/>
</dbReference>
<dbReference type="PROSITE" id="PS51450">
    <property type="entry name" value="LRR"/>
    <property type="match status" value="3"/>
</dbReference>
<dbReference type="Pfam" id="PF13855">
    <property type="entry name" value="LRR_8"/>
    <property type="match status" value="2"/>
</dbReference>
<dbReference type="InterPro" id="IPR032675">
    <property type="entry name" value="LRR_dom_sf"/>
</dbReference>
<keyword evidence="8" id="KW-1133">Transmembrane helix</keyword>
<evidence type="ECO:0000256" key="5">
    <source>
        <dbReference type="ARBA" id="ARBA00022692"/>
    </source>
</evidence>